<comment type="caution">
    <text evidence="1">The sequence shown here is derived from an EMBL/GenBank/DDBJ whole genome shotgun (WGS) entry which is preliminary data.</text>
</comment>
<proteinExistence type="predicted"/>
<reference evidence="1 2" key="1">
    <citation type="journal article" date="2022" name="bioRxiv">
        <title>The genome of the oomycete Peronosclerospora sorghi, a cosmopolitan pathogen of maize and sorghum, is inflated with dispersed pseudogenes.</title>
        <authorList>
            <person name="Fletcher K."/>
            <person name="Martin F."/>
            <person name="Isakeit T."/>
            <person name="Cavanaugh K."/>
            <person name="Magill C."/>
            <person name="Michelmore R."/>
        </authorList>
    </citation>
    <scope>NUCLEOTIDE SEQUENCE [LARGE SCALE GENOMIC DNA]</scope>
    <source>
        <strain evidence="1">P6</strain>
    </source>
</reference>
<name>A0ACC0VU08_9STRA</name>
<gene>
    <name evidence="1" type="ORF">PsorP6_010847</name>
</gene>
<keyword evidence="2" id="KW-1185">Reference proteome</keyword>
<dbReference type="Proteomes" id="UP001163321">
    <property type="component" value="Chromosome 6"/>
</dbReference>
<protein>
    <submittedName>
        <fullName evidence="1">Uncharacterized protein</fullName>
    </submittedName>
</protein>
<evidence type="ECO:0000313" key="2">
    <source>
        <dbReference type="Proteomes" id="UP001163321"/>
    </source>
</evidence>
<organism evidence="1 2">
    <name type="scientific">Peronosclerospora sorghi</name>
    <dbReference type="NCBI Taxonomy" id="230839"/>
    <lineage>
        <taxon>Eukaryota</taxon>
        <taxon>Sar</taxon>
        <taxon>Stramenopiles</taxon>
        <taxon>Oomycota</taxon>
        <taxon>Peronosporomycetes</taxon>
        <taxon>Peronosporales</taxon>
        <taxon>Peronosporaceae</taxon>
        <taxon>Peronosclerospora</taxon>
    </lineage>
</organism>
<dbReference type="EMBL" id="CM047585">
    <property type="protein sequence ID" value="KAI9909767.1"/>
    <property type="molecule type" value="Genomic_DNA"/>
</dbReference>
<accession>A0ACC0VU08</accession>
<sequence length="181" mass="20267">MVNPTERRSTSELDISSMRRISDALLLAQNRARRATDRANHAEHIMRLVLTRLGVPRLHINSLADEETVRAAVSSTSFSSMISPQQRSSIIDVIEPEDTLSELCHSVQMMAGFLAGVLVGVVVTKHWQMHVMRPQSETPSLFSKLACWCSGRVPVPGTPWHLIPLPMDGYHYLMNEILEVV</sequence>
<evidence type="ECO:0000313" key="1">
    <source>
        <dbReference type="EMBL" id="KAI9909767.1"/>
    </source>
</evidence>